<evidence type="ECO:0000256" key="2">
    <source>
        <dbReference type="SAM" id="SignalP"/>
    </source>
</evidence>
<evidence type="ECO:0000256" key="1">
    <source>
        <dbReference type="SAM" id="MobiDB-lite"/>
    </source>
</evidence>
<reference evidence="4" key="1">
    <citation type="submission" date="2019-04" db="EMBL/GenBank/DDBJ databases">
        <title>Nocardioides xinjiangensis sp. nov.</title>
        <authorList>
            <person name="Liu S."/>
        </authorList>
    </citation>
    <scope>NUCLEOTIDE SEQUENCE [LARGE SCALE GENOMIC DNA]</scope>
    <source>
        <strain evidence="4">18</strain>
    </source>
</reference>
<evidence type="ECO:0000313" key="4">
    <source>
        <dbReference type="Proteomes" id="UP000308760"/>
    </source>
</evidence>
<comment type="caution">
    <text evidence="3">The sequence shown here is derived from an EMBL/GenBank/DDBJ whole genome shotgun (WGS) entry which is preliminary data.</text>
</comment>
<feature type="region of interest" description="Disordered" evidence="1">
    <location>
        <begin position="33"/>
        <end position="62"/>
    </location>
</feature>
<proteinExistence type="predicted"/>
<feature type="chain" id="PRO_5039005459" evidence="2">
    <location>
        <begin position="24"/>
        <end position="169"/>
    </location>
</feature>
<organism evidence="3 4">
    <name type="scientific">Glycomyces buryatensis</name>
    <dbReference type="NCBI Taxonomy" id="2570927"/>
    <lineage>
        <taxon>Bacteria</taxon>
        <taxon>Bacillati</taxon>
        <taxon>Actinomycetota</taxon>
        <taxon>Actinomycetes</taxon>
        <taxon>Glycomycetales</taxon>
        <taxon>Glycomycetaceae</taxon>
        <taxon>Glycomyces</taxon>
    </lineage>
</organism>
<dbReference type="Proteomes" id="UP000308760">
    <property type="component" value="Unassembled WGS sequence"/>
</dbReference>
<keyword evidence="4" id="KW-1185">Reference proteome</keyword>
<dbReference type="OrthoDB" id="4227425at2"/>
<feature type="compositionally biased region" description="Pro residues" evidence="1">
    <location>
        <begin position="42"/>
        <end position="54"/>
    </location>
</feature>
<feature type="signal peptide" evidence="2">
    <location>
        <begin position="1"/>
        <end position="23"/>
    </location>
</feature>
<name>A0A4S8QHR2_9ACTN</name>
<accession>A0A4S8QHR2</accession>
<evidence type="ECO:0000313" key="3">
    <source>
        <dbReference type="EMBL" id="THV43281.1"/>
    </source>
</evidence>
<gene>
    <name evidence="3" type="ORF">FAB82_02105</name>
</gene>
<dbReference type="RefSeq" id="WP_136532886.1">
    <property type="nucleotide sequence ID" value="NZ_STGY01000005.1"/>
</dbReference>
<dbReference type="EMBL" id="STGY01000005">
    <property type="protein sequence ID" value="THV43281.1"/>
    <property type="molecule type" value="Genomic_DNA"/>
</dbReference>
<protein>
    <submittedName>
        <fullName evidence="3">Uncharacterized protein</fullName>
    </submittedName>
</protein>
<keyword evidence="2" id="KW-0732">Signal</keyword>
<dbReference type="AlphaFoldDB" id="A0A4S8QHR2"/>
<sequence>MSLAGWLFADLALLLFIITVAVAADFPFDTADASTESVESPSPTPSEEPSPSPTAEPGVESEPHVFYVDTDADGIISGDDKAEDGLTGKLRDDFEELVDQGYTVGFALTFGGAAEPGYGGDLAEAANKVLRKAFPELFGDAPTRHFWTVSGKGDIKEGTLQIELYLLAV</sequence>
<reference evidence="3 4" key="2">
    <citation type="submission" date="2019-05" db="EMBL/GenBank/DDBJ databases">
        <title>Glycomyces buryatensis sp. nov.</title>
        <authorList>
            <person name="Nikitina E."/>
        </authorList>
    </citation>
    <scope>NUCLEOTIDE SEQUENCE [LARGE SCALE GENOMIC DNA]</scope>
    <source>
        <strain evidence="3 4">18</strain>
    </source>
</reference>